<name>A0A180G3V7_PUCT1</name>
<reference evidence="1" key="1">
    <citation type="submission" date="2009-11" db="EMBL/GenBank/DDBJ databases">
        <authorList>
            <consortium name="The Broad Institute Genome Sequencing Platform"/>
            <person name="Ward D."/>
            <person name="Feldgarden M."/>
            <person name="Earl A."/>
            <person name="Young S.K."/>
            <person name="Zeng Q."/>
            <person name="Koehrsen M."/>
            <person name="Alvarado L."/>
            <person name="Berlin A."/>
            <person name="Bochicchio J."/>
            <person name="Borenstein D."/>
            <person name="Chapman S.B."/>
            <person name="Chen Z."/>
            <person name="Engels R."/>
            <person name="Freedman E."/>
            <person name="Gellesch M."/>
            <person name="Goldberg J."/>
            <person name="Griggs A."/>
            <person name="Gujja S."/>
            <person name="Heilman E."/>
            <person name="Heiman D."/>
            <person name="Hepburn T."/>
            <person name="Howarth C."/>
            <person name="Jen D."/>
            <person name="Larson L."/>
            <person name="Lewis B."/>
            <person name="Mehta T."/>
            <person name="Park D."/>
            <person name="Pearson M."/>
            <person name="Roberts A."/>
            <person name="Saif S."/>
            <person name="Shea T."/>
            <person name="Shenoy N."/>
            <person name="Sisk P."/>
            <person name="Stolte C."/>
            <person name="Sykes S."/>
            <person name="Thomson T."/>
            <person name="Walk T."/>
            <person name="White J."/>
            <person name="Yandava C."/>
            <person name="Izard J."/>
            <person name="Baranova O.V."/>
            <person name="Blanton J.M."/>
            <person name="Tanner A.C."/>
            <person name="Dewhirst F.E."/>
            <person name="Haas B."/>
            <person name="Nusbaum C."/>
            <person name="Birren B."/>
        </authorList>
    </citation>
    <scope>NUCLEOTIDE SEQUENCE [LARGE SCALE GENOMIC DNA]</scope>
    <source>
        <strain evidence="1">1-1 BBBD Race 1</strain>
    </source>
</reference>
<dbReference type="Pfam" id="PF14223">
    <property type="entry name" value="Retrotran_gag_2"/>
    <property type="match status" value="1"/>
</dbReference>
<sequence>MTGTSRSSRGRCTDQDDRFVPVIKEDLLDKKWVVDEKNSKSIQKKHNKALDALYGAVSKELYNEILEHNMSFPDAWEALALACGQNLVITTCSAYKKVHSMRFHPGTSLIDHITAFKTAYTCLSDITANHMQEFGTVTSFMAAALF</sequence>
<proteinExistence type="predicted"/>
<gene>
    <name evidence="1" type="ORF">PTTG_29476</name>
</gene>
<dbReference type="EnsemblFungi" id="PTTG_29476-t43_1">
    <property type="protein sequence ID" value="PTTG_29476-t43_1-p1"/>
    <property type="gene ID" value="PTTG_29476"/>
</dbReference>
<evidence type="ECO:0000313" key="1">
    <source>
        <dbReference type="EMBL" id="OAV87324.1"/>
    </source>
</evidence>
<dbReference type="AlphaFoldDB" id="A0A180G3V7"/>
<reference evidence="2 3" key="3">
    <citation type="journal article" date="2017" name="G3 (Bethesda)">
        <title>Comparative analysis highlights variable genome content of wheat rusts and divergence of the mating loci.</title>
        <authorList>
            <person name="Cuomo C.A."/>
            <person name="Bakkeren G."/>
            <person name="Khalil H.B."/>
            <person name="Panwar V."/>
            <person name="Joly D."/>
            <person name="Linning R."/>
            <person name="Sakthikumar S."/>
            <person name="Song X."/>
            <person name="Adiconis X."/>
            <person name="Fan L."/>
            <person name="Goldberg J.M."/>
            <person name="Levin J.Z."/>
            <person name="Young S."/>
            <person name="Zeng Q."/>
            <person name="Anikster Y."/>
            <person name="Bruce M."/>
            <person name="Wang M."/>
            <person name="Yin C."/>
            <person name="McCallum B."/>
            <person name="Szabo L.J."/>
            <person name="Hulbert S."/>
            <person name="Chen X."/>
            <person name="Fellers J.P."/>
        </authorList>
    </citation>
    <scope>NUCLEOTIDE SEQUENCE</scope>
    <source>
        <strain evidence="2">isolate 1-1 / race 1 (BBBD)</strain>
        <strain evidence="3">Isolate 1-1 / race 1 (BBBD)</strain>
    </source>
</reference>
<reference evidence="2" key="4">
    <citation type="submission" date="2025-05" db="UniProtKB">
        <authorList>
            <consortium name="EnsemblFungi"/>
        </authorList>
    </citation>
    <scope>IDENTIFICATION</scope>
    <source>
        <strain evidence="2">isolate 1-1 / race 1 (BBBD)</strain>
    </source>
</reference>
<dbReference type="VEuPathDB" id="FungiDB:PTTG_29476"/>
<keyword evidence="3" id="KW-1185">Reference proteome</keyword>
<reference evidence="1" key="2">
    <citation type="submission" date="2016-05" db="EMBL/GenBank/DDBJ databases">
        <title>Comparative analysis highlights variable genome content of wheat rusts and divergence of the mating loci.</title>
        <authorList>
            <person name="Cuomo C.A."/>
            <person name="Bakkeren G."/>
            <person name="Szabo L."/>
            <person name="Khalil H."/>
            <person name="Joly D."/>
            <person name="Goldberg J."/>
            <person name="Young S."/>
            <person name="Zeng Q."/>
            <person name="Fellers J."/>
        </authorList>
    </citation>
    <scope>NUCLEOTIDE SEQUENCE [LARGE SCALE GENOMIC DNA]</scope>
    <source>
        <strain evidence="1">1-1 BBBD Race 1</strain>
    </source>
</reference>
<dbReference type="EMBL" id="ADAS02000468">
    <property type="protein sequence ID" value="OAV87324.1"/>
    <property type="molecule type" value="Genomic_DNA"/>
</dbReference>
<dbReference type="Proteomes" id="UP000005240">
    <property type="component" value="Unassembled WGS sequence"/>
</dbReference>
<evidence type="ECO:0000313" key="2">
    <source>
        <dbReference type="EnsemblFungi" id="PTTG_29476-t43_1-p1"/>
    </source>
</evidence>
<protein>
    <submittedName>
        <fullName evidence="1 2">Uncharacterized protein</fullName>
    </submittedName>
</protein>
<dbReference type="OrthoDB" id="2516191at2759"/>
<accession>A0A180G3V7</accession>
<evidence type="ECO:0000313" key="3">
    <source>
        <dbReference type="Proteomes" id="UP000005240"/>
    </source>
</evidence>
<organism evidence="1">
    <name type="scientific">Puccinia triticina (isolate 1-1 / race 1 (BBBD))</name>
    <name type="common">Brown leaf rust fungus</name>
    <dbReference type="NCBI Taxonomy" id="630390"/>
    <lineage>
        <taxon>Eukaryota</taxon>
        <taxon>Fungi</taxon>
        <taxon>Dikarya</taxon>
        <taxon>Basidiomycota</taxon>
        <taxon>Pucciniomycotina</taxon>
        <taxon>Pucciniomycetes</taxon>
        <taxon>Pucciniales</taxon>
        <taxon>Pucciniaceae</taxon>
        <taxon>Puccinia</taxon>
    </lineage>
</organism>